<organism evidence="2 3">
    <name type="scientific">Botryotinia fuckeliana (strain B05.10)</name>
    <name type="common">Noble rot fungus</name>
    <name type="synonym">Botrytis cinerea</name>
    <dbReference type="NCBI Taxonomy" id="332648"/>
    <lineage>
        <taxon>Eukaryota</taxon>
        <taxon>Fungi</taxon>
        <taxon>Dikarya</taxon>
        <taxon>Ascomycota</taxon>
        <taxon>Pezizomycotina</taxon>
        <taxon>Leotiomycetes</taxon>
        <taxon>Helotiales</taxon>
        <taxon>Sclerotiniaceae</taxon>
        <taxon>Botrytis</taxon>
    </lineage>
</organism>
<protein>
    <submittedName>
        <fullName evidence="2">Uncharacterized protein</fullName>
    </submittedName>
</protein>
<proteinExistence type="predicted"/>
<evidence type="ECO:0000313" key="2">
    <source>
        <dbReference type="EMBL" id="ATZ52300.1"/>
    </source>
</evidence>
<reference evidence="2 3" key="1">
    <citation type="journal article" date="2011" name="PLoS Genet.">
        <title>Genomic analysis of the necrotrophic fungal pathogens Sclerotinia sclerotiorum and Botrytis cinerea.</title>
        <authorList>
            <person name="Amselem J."/>
            <person name="Cuomo C.A."/>
            <person name="van Kan J.A."/>
            <person name="Viaud M."/>
            <person name="Benito E.P."/>
            <person name="Couloux A."/>
            <person name="Coutinho P.M."/>
            <person name="de Vries R.P."/>
            <person name="Dyer P.S."/>
            <person name="Fillinger S."/>
            <person name="Fournier E."/>
            <person name="Gout L."/>
            <person name="Hahn M."/>
            <person name="Kohn L."/>
            <person name="Lapalu N."/>
            <person name="Plummer K.M."/>
            <person name="Pradier J.M."/>
            <person name="Quevillon E."/>
            <person name="Sharon A."/>
            <person name="Simon A."/>
            <person name="ten Have A."/>
            <person name="Tudzynski B."/>
            <person name="Tudzynski P."/>
            <person name="Wincker P."/>
            <person name="Andrew M."/>
            <person name="Anthouard V."/>
            <person name="Beever R.E."/>
            <person name="Beffa R."/>
            <person name="Benoit I."/>
            <person name="Bouzid O."/>
            <person name="Brault B."/>
            <person name="Chen Z."/>
            <person name="Choquer M."/>
            <person name="Collemare J."/>
            <person name="Cotton P."/>
            <person name="Danchin E.G."/>
            <person name="Da Silva C."/>
            <person name="Gautier A."/>
            <person name="Giraud C."/>
            <person name="Giraud T."/>
            <person name="Gonzalez C."/>
            <person name="Grossetete S."/>
            <person name="Guldener U."/>
            <person name="Henrissat B."/>
            <person name="Howlett B.J."/>
            <person name="Kodira C."/>
            <person name="Kretschmer M."/>
            <person name="Lappartient A."/>
            <person name="Leroch M."/>
            <person name="Levis C."/>
            <person name="Mauceli E."/>
            <person name="Neuveglise C."/>
            <person name="Oeser B."/>
            <person name="Pearson M."/>
            <person name="Poulain J."/>
            <person name="Poussereau N."/>
            <person name="Quesneville H."/>
            <person name="Rascle C."/>
            <person name="Schumacher J."/>
            <person name="Segurens B."/>
            <person name="Sexton A."/>
            <person name="Silva E."/>
            <person name="Sirven C."/>
            <person name="Soanes D.M."/>
            <person name="Talbot N.J."/>
            <person name="Templeton M."/>
            <person name="Yandava C."/>
            <person name="Yarden O."/>
            <person name="Zeng Q."/>
            <person name="Rollins J.A."/>
            <person name="Lebrun M.H."/>
            <person name="Dickman M."/>
        </authorList>
    </citation>
    <scope>NUCLEOTIDE SEQUENCE [LARGE SCALE GENOMIC DNA]</scope>
    <source>
        <strain evidence="2 3">B05.10</strain>
    </source>
</reference>
<dbReference type="OrthoDB" id="3499313at2759"/>
<reference evidence="2 3" key="2">
    <citation type="journal article" date="2012" name="Eukaryot. Cell">
        <title>Genome update of Botrytis cinerea strains B05.10 and T4.</title>
        <authorList>
            <person name="Staats M."/>
            <person name="van Kan J.A."/>
        </authorList>
    </citation>
    <scope>NUCLEOTIDE SEQUENCE [LARGE SCALE GENOMIC DNA]</scope>
    <source>
        <strain evidence="2 3">B05.10</strain>
    </source>
</reference>
<evidence type="ECO:0000256" key="1">
    <source>
        <dbReference type="SAM" id="SignalP"/>
    </source>
</evidence>
<dbReference type="VEuPathDB" id="FungiDB:Bcin08g00570"/>
<dbReference type="KEGG" id="bfu:BCIN_08g00570"/>
<reference evidence="2 3" key="3">
    <citation type="journal article" date="2017" name="Mol. Plant Pathol.">
        <title>A gapless genome sequence of the fungus Botrytis cinerea.</title>
        <authorList>
            <person name="Van Kan J.A."/>
            <person name="Stassen J.H."/>
            <person name="Mosbach A."/>
            <person name="Van Der Lee T.A."/>
            <person name="Faino L."/>
            <person name="Farmer A.D."/>
            <person name="Papasotiriou D.G."/>
            <person name="Zhou S."/>
            <person name="Seidl M.F."/>
            <person name="Cottam E."/>
            <person name="Edel D."/>
            <person name="Hahn M."/>
            <person name="Schwartz D.C."/>
            <person name="Dietrich R.A."/>
            <person name="Widdison S."/>
            <person name="Scalliet G."/>
        </authorList>
    </citation>
    <scope>NUCLEOTIDE SEQUENCE [LARGE SCALE GENOMIC DNA]</scope>
    <source>
        <strain evidence="2 3">B05.10</strain>
    </source>
</reference>
<reference evidence="2" key="4">
    <citation type="submission" date="2017-12" db="EMBL/GenBank/DDBJ databases">
        <authorList>
            <person name="van Kan J."/>
        </authorList>
    </citation>
    <scope>NUCLEOTIDE SEQUENCE</scope>
    <source>
        <strain evidence="2">B05.10</strain>
    </source>
</reference>
<feature type="signal peptide" evidence="1">
    <location>
        <begin position="1"/>
        <end position="19"/>
    </location>
</feature>
<dbReference type="RefSeq" id="XP_024550124.1">
    <property type="nucleotide sequence ID" value="XM_024694335.1"/>
</dbReference>
<keyword evidence="3" id="KW-1185">Reference proteome</keyword>
<accession>A0A384JP61</accession>
<dbReference type="Proteomes" id="UP000001798">
    <property type="component" value="Chromosome 8"/>
</dbReference>
<keyword evidence="1" id="KW-0732">Signal</keyword>
<dbReference type="RefSeq" id="XP_001552549.1">
    <property type="nucleotide sequence ID" value="XM_001552499.2"/>
</dbReference>
<dbReference type="EMBL" id="CP009812">
    <property type="protein sequence ID" value="ATZ52301.1"/>
    <property type="molecule type" value="Genomic_DNA"/>
</dbReference>
<dbReference type="EMBL" id="CP009812">
    <property type="protein sequence ID" value="ATZ52300.1"/>
    <property type="molecule type" value="Genomic_DNA"/>
</dbReference>
<feature type="chain" id="PRO_5036073139" evidence="1">
    <location>
        <begin position="20"/>
        <end position="172"/>
    </location>
</feature>
<name>A0A384JP61_BOTFB</name>
<gene>
    <name evidence="2" type="ORF">BCIN_08g00570</name>
</gene>
<sequence length="172" mass="17904">MKFPITLLTLSTLLPLISAATSAKFSLLSKSTYTPYNNVHFGSVGSVSGTLVAGLQPFQTLPVGGTINNGVLSFIGMDPSDDAIPAYFIHGAAGSWVQLDVWASPQTGYSLDKSGNLLVSGAGAFYACLTNTDFSTGVIGVFYTTAGAPIPSGCYVIQLQAVYCEEDLNNCA</sequence>
<evidence type="ECO:0000313" key="3">
    <source>
        <dbReference type="Proteomes" id="UP000001798"/>
    </source>
</evidence>
<dbReference type="AlphaFoldDB" id="A0A384JP61"/>
<dbReference type="GeneID" id="5433068"/>